<dbReference type="AlphaFoldDB" id="A0A6A0A786"/>
<proteinExistence type="predicted"/>
<sequence>MEIEKPTLAVARDGPAKHCHDQQRYDANVRK</sequence>
<feature type="region of interest" description="Disordered" evidence="1">
    <location>
        <begin position="1"/>
        <end position="31"/>
    </location>
</feature>
<evidence type="ECO:0000256" key="1">
    <source>
        <dbReference type="SAM" id="MobiDB-lite"/>
    </source>
</evidence>
<accession>A0A6A0A786</accession>
<comment type="caution">
    <text evidence="2">The sequence shown here is derived from an EMBL/GenBank/DDBJ whole genome shotgun (WGS) entry which is preliminary data.</text>
</comment>
<feature type="compositionally biased region" description="Basic and acidic residues" evidence="1">
    <location>
        <begin position="14"/>
        <end position="31"/>
    </location>
</feature>
<evidence type="ECO:0000313" key="3">
    <source>
        <dbReference type="Proteomes" id="UP000485058"/>
    </source>
</evidence>
<dbReference type="EMBL" id="BLLF01003891">
    <property type="protein sequence ID" value="GFH28470.1"/>
    <property type="molecule type" value="Genomic_DNA"/>
</dbReference>
<protein>
    <submittedName>
        <fullName evidence="2">Uncharacterized protein</fullName>
    </submittedName>
</protein>
<keyword evidence="3" id="KW-1185">Reference proteome</keyword>
<evidence type="ECO:0000313" key="2">
    <source>
        <dbReference type="EMBL" id="GFH28470.1"/>
    </source>
</evidence>
<name>A0A6A0A786_HAELA</name>
<gene>
    <name evidence="2" type="ORF">HaLaN_26968</name>
</gene>
<organism evidence="2 3">
    <name type="scientific">Haematococcus lacustris</name>
    <name type="common">Green alga</name>
    <name type="synonym">Haematococcus pluvialis</name>
    <dbReference type="NCBI Taxonomy" id="44745"/>
    <lineage>
        <taxon>Eukaryota</taxon>
        <taxon>Viridiplantae</taxon>
        <taxon>Chlorophyta</taxon>
        <taxon>core chlorophytes</taxon>
        <taxon>Chlorophyceae</taxon>
        <taxon>CS clade</taxon>
        <taxon>Chlamydomonadales</taxon>
        <taxon>Haematococcaceae</taxon>
        <taxon>Haematococcus</taxon>
    </lineage>
</organism>
<dbReference type="Proteomes" id="UP000485058">
    <property type="component" value="Unassembled WGS sequence"/>
</dbReference>
<reference evidence="2 3" key="1">
    <citation type="submission" date="2020-02" db="EMBL/GenBank/DDBJ databases">
        <title>Draft genome sequence of Haematococcus lacustris strain NIES-144.</title>
        <authorList>
            <person name="Morimoto D."/>
            <person name="Nakagawa S."/>
            <person name="Yoshida T."/>
            <person name="Sawayama S."/>
        </authorList>
    </citation>
    <scope>NUCLEOTIDE SEQUENCE [LARGE SCALE GENOMIC DNA]</scope>
    <source>
        <strain evidence="2 3">NIES-144</strain>
    </source>
</reference>